<name>A0AAX6MEE8_9PEZI</name>
<dbReference type="EMBL" id="JBANMG010000007">
    <property type="protein sequence ID" value="KAK6950999.1"/>
    <property type="molecule type" value="Genomic_DNA"/>
</dbReference>
<dbReference type="PRINTS" id="PR00733">
    <property type="entry name" value="GLHYDRLASE6"/>
</dbReference>
<dbReference type="Proteomes" id="UP001369815">
    <property type="component" value="Unassembled WGS sequence"/>
</dbReference>
<evidence type="ECO:0000256" key="8">
    <source>
        <dbReference type="PIRSR" id="PIRSR001100-2"/>
    </source>
</evidence>
<feature type="binding site" evidence="8">
    <location>
        <position position="91"/>
    </location>
    <ligand>
        <name>substrate</name>
    </ligand>
</feature>
<keyword evidence="2 11" id="KW-0378">Hydrolase</keyword>
<dbReference type="EC" id="3.2.1.-" evidence="11"/>
<evidence type="ECO:0000256" key="2">
    <source>
        <dbReference type="ARBA" id="ARBA00022801"/>
    </source>
</evidence>
<gene>
    <name evidence="12" type="primary">CEL6C</name>
    <name evidence="12" type="ORF">Daesc_007528</name>
</gene>
<dbReference type="InterPro" id="IPR001524">
    <property type="entry name" value="Glyco_hydro_6_CS"/>
</dbReference>
<dbReference type="GO" id="GO:0004553">
    <property type="term" value="F:hydrolase activity, hydrolyzing O-glycosyl compounds"/>
    <property type="evidence" value="ECO:0007669"/>
    <property type="project" value="InterPro"/>
</dbReference>
<dbReference type="Gene3D" id="3.20.20.40">
    <property type="entry name" value="1, 4-beta cellobiohydrolase"/>
    <property type="match status" value="1"/>
</dbReference>
<keyword evidence="1 11" id="KW-0732">Signal</keyword>
<evidence type="ECO:0000313" key="12">
    <source>
        <dbReference type="EMBL" id="KAK6950999.1"/>
    </source>
</evidence>
<comment type="caution">
    <text evidence="12">The sequence shown here is derived from an EMBL/GenBank/DDBJ whole genome shotgun (WGS) entry which is preliminary data.</text>
</comment>
<feature type="binding site" evidence="8">
    <location>
        <position position="316"/>
    </location>
    <ligand>
        <name>substrate</name>
    </ligand>
</feature>
<sequence length="395" mass="42340">MKVTAASVAALAAGAVAAPSNTTPRSPSKAAAACSSAVTLDASTNVFKKYKLHANTFYREEVNKAVEQITDATLKAQAAKVADVGSFLWLDNIANIAKFDPAVEDLPCEDILGLVIYDLPGRDCAAKASNGELKYNELDRYKTEYIDPIVAKIKANPNSAFALLIEPDSLPNLVTNADLSTCQESKTAYEEGVAYALKSLNLPNVVMYVDAGHGGWLGWDANLKPGAEELAKVYKNAGSPKQVRGYATNIAGWNAWDEEPGEFSDASDAKYNSCQNEKTYVTKFSAALKTAGFPNHAIVDTGRNAVTGLREEWGDWCNVKGAGFGVRPTADTGLELADAFVWGKPGGESDGTSDESATRYDSFCGKPDAYKPSPEAGEWNQAYFLDLLKNAKPQF</sequence>
<keyword evidence="5 11" id="KW-0326">Glycosidase</keyword>
<dbReference type="InterPro" id="IPR036434">
    <property type="entry name" value="Beta_cellobiohydrolase_sf"/>
</dbReference>
<dbReference type="FunFam" id="3.20.20.40:FF:000001">
    <property type="entry name" value="Glucanase"/>
    <property type="match status" value="1"/>
</dbReference>
<protein>
    <recommendedName>
        <fullName evidence="11">Glucanase</fullName>
        <ecNumber evidence="11">3.2.1.-</ecNumber>
    </recommendedName>
</protein>
<organism evidence="12 13">
    <name type="scientific">Daldinia eschscholtzii</name>
    <dbReference type="NCBI Taxonomy" id="292717"/>
    <lineage>
        <taxon>Eukaryota</taxon>
        <taxon>Fungi</taxon>
        <taxon>Dikarya</taxon>
        <taxon>Ascomycota</taxon>
        <taxon>Pezizomycotina</taxon>
        <taxon>Sordariomycetes</taxon>
        <taxon>Xylariomycetidae</taxon>
        <taxon>Xylariales</taxon>
        <taxon>Hypoxylaceae</taxon>
        <taxon>Daldinia</taxon>
    </lineage>
</organism>
<comment type="similarity">
    <text evidence="11">Belongs to the glycosyl hydrolase family 6.</text>
</comment>
<keyword evidence="6 11" id="KW-0624">Polysaccharide degradation</keyword>
<dbReference type="PROSITE" id="PS00655">
    <property type="entry name" value="GLYCOSYL_HYDROL_F6_1"/>
    <property type="match status" value="1"/>
</dbReference>
<feature type="binding site" evidence="8">
    <location>
        <position position="213"/>
    </location>
    <ligand>
        <name>substrate</name>
    </ligand>
</feature>
<evidence type="ECO:0000256" key="5">
    <source>
        <dbReference type="ARBA" id="ARBA00023295"/>
    </source>
</evidence>
<dbReference type="SUPFAM" id="SSF51989">
    <property type="entry name" value="Glycosyl hydrolases family 6, cellulases"/>
    <property type="match status" value="1"/>
</dbReference>
<evidence type="ECO:0000256" key="10">
    <source>
        <dbReference type="PROSITE-ProRule" id="PRU10057"/>
    </source>
</evidence>
<evidence type="ECO:0000256" key="7">
    <source>
        <dbReference type="PIRSR" id="PIRSR001100-1"/>
    </source>
</evidence>
<feature type="active site" description="Proton acceptor" evidence="7">
    <location>
        <position position="350"/>
    </location>
</feature>
<feature type="binding site" evidence="8">
    <location>
        <position position="89"/>
    </location>
    <ligand>
        <name>substrate</name>
    </ligand>
</feature>
<accession>A0AAX6MEE8</accession>
<dbReference type="PANTHER" id="PTHR34876">
    <property type="match status" value="1"/>
</dbReference>
<reference evidence="12 13" key="1">
    <citation type="journal article" date="2024" name="Front Chem Biol">
        <title>Unveiling the potential of Daldinia eschscholtzii MFLUCC 19-0629 through bioactivity and bioinformatics studies for enhanced sustainable agriculture production.</title>
        <authorList>
            <person name="Brooks S."/>
            <person name="Weaver J.A."/>
            <person name="Klomchit A."/>
            <person name="Alharthi S.A."/>
            <person name="Onlamun T."/>
            <person name="Nurani R."/>
            <person name="Vong T.K."/>
            <person name="Alberti F."/>
            <person name="Greco C."/>
        </authorList>
    </citation>
    <scope>NUCLEOTIDE SEQUENCE [LARGE SCALE GENOMIC DNA]</scope>
    <source>
        <strain evidence="12">MFLUCC 19-0629</strain>
    </source>
</reference>
<dbReference type="InterPro" id="IPR016288">
    <property type="entry name" value="Beta_cellobiohydrolase"/>
</dbReference>
<feature type="active site" evidence="9">
    <location>
        <position position="123"/>
    </location>
</feature>
<evidence type="ECO:0000256" key="3">
    <source>
        <dbReference type="ARBA" id="ARBA00023001"/>
    </source>
</evidence>
<dbReference type="PANTHER" id="PTHR34876:SF2">
    <property type="entry name" value="GLUCANASE"/>
    <property type="match status" value="1"/>
</dbReference>
<proteinExistence type="inferred from homology"/>
<dbReference type="GO" id="GO:0030245">
    <property type="term" value="P:cellulose catabolic process"/>
    <property type="evidence" value="ECO:0007669"/>
    <property type="project" value="UniProtKB-KW"/>
</dbReference>
<keyword evidence="4 11" id="KW-0119">Carbohydrate metabolism</keyword>
<feature type="binding site" evidence="8">
    <location>
        <position position="348"/>
    </location>
    <ligand>
        <name>substrate</name>
    </ligand>
</feature>
<keyword evidence="3 11" id="KW-0136">Cellulose degradation</keyword>
<dbReference type="PROSITE" id="PS00656">
    <property type="entry name" value="GLYCOSYL_HYDROL_F6_2"/>
    <property type="match status" value="1"/>
</dbReference>
<evidence type="ECO:0000313" key="13">
    <source>
        <dbReference type="Proteomes" id="UP001369815"/>
    </source>
</evidence>
<dbReference type="PIRSF" id="PIRSF001100">
    <property type="entry name" value="Beta_cellobiohydrolase"/>
    <property type="match status" value="1"/>
</dbReference>
<evidence type="ECO:0000256" key="1">
    <source>
        <dbReference type="ARBA" id="ARBA00022729"/>
    </source>
</evidence>
<evidence type="ECO:0000256" key="11">
    <source>
        <dbReference type="RuleBase" id="RU361186"/>
    </source>
</evidence>
<evidence type="ECO:0000256" key="4">
    <source>
        <dbReference type="ARBA" id="ARBA00023277"/>
    </source>
</evidence>
<dbReference type="AlphaFoldDB" id="A0AAX6MEE8"/>
<feature type="binding site" evidence="8">
    <location>
        <position position="344"/>
    </location>
    <ligand>
        <name>substrate</name>
    </ligand>
</feature>
<evidence type="ECO:0000256" key="6">
    <source>
        <dbReference type="ARBA" id="ARBA00023326"/>
    </source>
</evidence>
<feature type="signal peptide" evidence="11">
    <location>
        <begin position="1"/>
        <end position="17"/>
    </location>
</feature>
<keyword evidence="13" id="KW-1185">Reference proteome</keyword>
<evidence type="ECO:0000256" key="9">
    <source>
        <dbReference type="PROSITE-ProRule" id="PRU10056"/>
    </source>
</evidence>
<dbReference type="Pfam" id="PF01341">
    <property type="entry name" value="Glyco_hydro_6"/>
    <property type="match status" value="1"/>
</dbReference>
<feature type="chain" id="PRO_5043093196" description="Glucanase" evidence="11">
    <location>
        <begin position="18"/>
        <end position="395"/>
    </location>
</feature>
<feature type="binding site" evidence="8">
    <location>
        <position position="216"/>
    </location>
    <ligand>
        <name>substrate</name>
    </ligand>
</feature>
<feature type="active site" description="Proton donor" evidence="7 10">
    <location>
        <position position="168"/>
    </location>
</feature>